<dbReference type="GO" id="GO:0007064">
    <property type="term" value="P:mitotic sister chromatid cohesion"/>
    <property type="evidence" value="ECO:0007669"/>
    <property type="project" value="InterPro"/>
</dbReference>
<keyword evidence="5" id="KW-0234">DNA repair</keyword>
<keyword evidence="10" id="KW-1185">Reference proteome</keyword>
<dbReference type="InterPro" id="IPR016024">
    <property type="entry name" value="ARM-type_fold"/>
</dbReference>
<keyword evidence="7" id="KW-0131">Cell cycle</keyword>
<evidence type="ECO:0000256" key="2">
    <source>
        <dbReference type="ARBA" id="ARBA00022618"/>
    </source>
</evidence>
<proteinExistence type="predicted"/>
<keyword evidence="6" id="KW-0539">Nucleus</keyword>
<evidence type="ECO:0000256" key="1">
    <source>
        <dbReference type="ARBA" id="ARBA00004123"/>
    </source>
</evidence>
<dbReference type="EnsemblPlants" id="AES59134">
    <property type="protein sequence ID" value="AES59134"/>
    <property type="gene ID" value="MTR_1g014300"/>
</dbReference>
<dbReference type="SUPFAM" id="SSF48371">
    <property type="entry name" value="ARM repeat"/>
    <property type="match status" value="1"/>
</dbReference>
<dbReference type="Proteomes" id="UP000002051">
    <property type="component" value="Unassembled WGS sequence"/>
</dbReference>
<organism evidence="8 10">
    <name type="scientific">Medicago truncatula</name>
    <name type="common">Barrel medic</name>
    <name type="synonym">Medicago tribuloides</name>
    <dbReference type="NCBI Taxonomy" id="3880"/>
    <lineage>
        <taxon>Eukaryota</taxon>
        <taxon>Viridiplantae</taxon>
        <taxon>Streptophyta</taxon>
        <taxon>Embryophyta</taxon>
        <taxon>Tracheophyta</taxon>
        <taxon>Spermatophyta</taxon>
        <taxon>Magnoliopsida</taxon>
        <taxon>eudicotyledons</taxon>
        <taxon>Gunneridae</taxon>
        <taxon>Pentapetalae</taxon>
        <taxon>rosids</taxon>
        <taxon>fabids</taxon>
        <taxon>Fabales</taxon>
        <taxon>Fabaceae</taxon>
        <taxon>Papilionoideae</taxon>
        <taxon>50 kb inversion clade</taxon>
        <taxon>NPAAA clade</taxon>
        <taxon>Hologalegina</taxon>
        <taxon>IRL clade</taxon>
        <taxon>Trifolieae</taxon>
        <taxon>Medicago</taxon>
    </lineage>
</organism>
<evidence type="ECO:0000313" key="8">
    <source>
        <dbReference type="EMBL" id="AES59134.1"/>
    </source>
</evidence>
<evidence type="ECO:0000256" key="4">
    <source>
        <dbReference type="ARBA" id="ARBA00022776"/>
    </source>
</evidence>
<dbReference type="Pfam" id="PF20168">
    <property type="entry name" value="PDS5"/>
    <property type="match status" value="1"/>
</dbReference>
<accession>G7I8A2</accession>
<dbReference type="GO" id="GO:0051301">
    <property type="term" value="P:cell division"/>
    <property type="evidence" value="ECO:0007669"/>
    <property type="project" value="UniProtKB-KW"/>
</dbReference>
<dbReference type="PANTHER" id="PTHR12663">
    <property type="entry name" value="ANDROGEN INDUCED INHIBITOR OF PROLIFERATION AS3 / PDS5-RELATED"/>
    <property type="match status" value="1"/>
</dbReference>
<sequence length="246" mass="27349">MASTKKRTIISAMVSADKKLEKELLEAGNKLLNPPSSVDNLLRLLGQVGKSLSKVEQSPSKSIQKALSPSLKALISDKLIKHSDVGVKVALASCLSELTRITAPDGPYNDHQMKEVLRLIVSSFENLHDMSSRWYETRISILETVAKVRLCVVMLDLECDALILEMFRLFLKTIREYHPEIVFSSMEAIMARVIEESDDISLGLLYPILDCVKKDNKVVSPIARKLGKSVLQKCATKLIIPICGML</sequence>
<evidence type="ECO:0000256" key="7">
    <source>
        <dbReference type="ARBA" id="ARBA00023306"/>
    </source>
</evidence>
<dbReference type="InterPro" id="IPR039776">
    <property type="entry name" value="Pds5"/>
</dbReference>
<evidence type="ECO:0000313" key="9">
    <source>
        <dbReference type="EnsemblPlants" id="AES59134"/>
    </source>
</evidence>
<evidence type="ECO:0000256" key="5">
    <source>
        <dbReference type="ARBA" id="ARBA00023204"/>
    </source>
</evidence>
<dbReference type="HOGENOM" id="CLU_031761_0_0_1"/>
<keyword evidence="2" id="KW-0132">Cell division</keyword>
<keyword evidence="4" id="KW-0498">Mitosis</keyword>
<dbReference type="GO" id="GO:0005634">
    <property type="term" value="C:nucleus"/>
    <property type="evidence" value="ECO:0007669"/>
    <property type="project" value="UniProtKB-SubCell"/>
</dbReference>
<dbReference type="eggNOG" id="KOG1525">
    <property type="taxonomic scope" value="Eukaryota"/>
</dbReference>
<evidence type="ECO:0000256" key="6">
    <source>
        <dbReference type="ARBA" id="ARBA00023242"/>
    </source>
</evidence>
<evidence type="ECO:0000313" key="10">
    <source>
        <dbReference type="Proteomes" id="UP000002051"/>
    </source>
</evidence>
<protein>
    <submittedName>
        <fullName evidence="8">Nucleic acid-binding protein, putative</fullName>
    </submittedName>
</protein>
<reference evidence="9" key="3">
    <citation type="submission" date="2015-04" db="UniProtKB">
        <authorList>
            <consortium name="EnsemblPlants"/>
        </authorList>
    </citation>
    <scope>IDENTIFICATION</scope>
    <source>
        <strain evidence="9">cv. Jemalong A17</strain>
    </source>
</reference>
<gene>
    <name evidence="8" type="ordered locus">MTR_1g014300</name>
</gene>
<dbReference type="STRING" id="3880.G7I8A2"/>
<dbReference type="GO" id="GO:0035825">
    <property type="term" value="P:homologous recombination"/>
    <property type="evidence" value="ECO:0007669"/>
    <property type="project" value="UniProtKB-ARBA"/>
</dbReference>
<name>G7I8A2_MEDTR</name>
<reference evidence="8 10" key="1">
    <citation type="journal article" date="2011" name="Nature">
        <title>The Medicago genome provides insight into the evolution of rhizobial symbioses.</title>
        <authorList>
            <person name="Young N.D."/>
            <person name="Debelle F."/>
            <person name="Oldroyd G.E."/>
            <person name="Geurts R."/>
            <person name="Cannon S.B."/>
            <person name="Udvardi M.K."/>
            <person name="Benedito V.A."/>
            <person name="Mayer K.F."/>
            <person name="Gouzy J."/>
            <person name="Schoof H."/>
            <person name="Van de Peer Y."/>
            <person name="Proost S."/>
            <person name="Cook D.R."/>
            <person name="Meyers B.C."/>
            <person name="Spannagl M."/>
            <person name="Cheung F."/>
            <person name="De Mita S."/>
            <person name="Krishnakumar V."/>
            <person name="Gundlach H."/>
            <person name="Zhou S."/>
            <person name="Mudge J."/>
            <person name="Bharti A.K."/>
            <person name="Murray J.D."/>
            <person name="Naoumkina M.A."/>
            <person name="Rosen B."/>
            <person name="Silverstein K.A."/>
            <person name="Tang H."/>
            <person name="Rombauts S."/>
            <person name="Zhao P.X."/>
            <person name="Zhou P."/>
            <person name="Barbe V."/>
            <person name="Bardou P."/>
            <person name="Bechner M."/>
            <person name="Bellec A."/>
            <person name="Berger A."/>
            <person name="Berges H."/>
            <person name="Bidwell S."/>
            <person name="Bisseling T."/>
            <person name="Choisne N."/>
            <person name="Couloux A."/>
            <person name="Denny R."/>
            <person name="Deshpande S."/>
            <person name="Dai X."/>
            <person name="Doyle J.J."/>
            <person name="Dudez A.M."/>
            <person name="Farmer A.D."/>
            <person name="Fouteau S."/>
            <person name="Franken C."/>
            <person name="Gibelin C."/>
            <person name="Gish J."/>
            <person name="Goldstein S."/>
            <person name="Gonzalez A.J."/>
            <person name="Green P.J."/>
            <person name="Hallab A."/>
            <person name="Hartog M."/>
            <person name="Hua A."/>
            <person name="Humphray S.J."/>
            <person name="Jeong D.H."/>
            <person name="Jing Y."/>
            <person name="Jocker A."/>
            <person name="Kenton S.M."/>
            <person name="Kim D.J."/>
            <person name="Klee K."/>
            <person name="Lai H."/>
            <person name="Lang C."/>
            <person name="Lin S."/>
            <person name="Macmil S.L."/>
            <person name="Magdelenat G."/>
            <person name="Matthews L."/>
            <person name="McCorrison J."/>
            <person name="Monaghan E.L."/>
            <person name="Mun J.H."/>
            <person name="Najar F.Z."/>
            <person name="Nicholson C."/>
            <person name="Noirot C."/>
            <person name="O'Bleness M."/>
            <person name="Paule C.R."/>
            <person name="Poulain J."/>
            <person name="Prion F."/>
            <person name="Qin B."/>
            <person name="Qu C."/>
            <person name="Retzel E.F."/>
            <person name="Riddle C."/>
            <person name="Sallet E."/>
            <person name="Samain S."/>
            <person name="Samson N."/>
            <person name="Sanders I."/>
            <person name="Saurat O."/>
            <person name="Scarpelli C."/>
            <person name="Schiex T."/>
            <person name="Segurens B."/>
            <person name="Severin A.J."/>
            <person name="Sherrier D.J."/>
            <person name="Shi R."/>
            <person name="Sims S."/>
            <person name="Singer S.R."/>
            <person name="Sinharoy S."/>
            <person name="Sterck L."/>
            <person name="Viollet A."/>
            <person name="Wang B.B."/>
            <person name="Wang K."/>
            <person name="Wang M."/>
            <person name="Wang X."/>
            <person name="Warfsmann J."/>
            <person name="Weissenbach J."/>
            <person name="White D.D."/>
            <person name="White J.D."/>
            <person name="Wiley G.B."/>
            <person name="Wincker P."/>
            <person name="Xing Y."/>
            <person name="Yang L."/>
            <person name="Yao Z."/>
            <person name="Ying F."/>
            <person name="Zhai J."/>
            <person name="Zhou L."/>
            <person name="Zuber A."/>
            <person name="Denarie J."/>
            <person name="Dixon R.A."/>
            <person name="May G.D."/>
            <person name="Schwartz D.C."/>
            <person name="Rogers J."/>
            <person name="Quetier F."/>
            <person name="Town C.D."/>
            <person name="Roe B.A."/>
        </authorList>
    </citation>
    <scope>NUCLEOTIDE SEQUENCE [LARGE SCALE GENOMIC DNA]</scope>
    <source>
        <strain evidence="8">A17</strain>
        <strain evidence="9 10">cv. Jemalong A17</strain>
    </source>
</reference>
<dbReference type="PANTHER" id="PTHR12663:SF3">
    <property type="entry name" value="SISTER CHROMATID COHESION PROTEIN PDS5 HOMOLOG C"/>
    <property type="match status" value="1"/>
</dbReference>
<evidence type="ECO:0000256" key="3">
    <source>
        <dbReference type="ARBA" id="ARBA00022763"/>
    </source>
</evidence>
<dbReference type="OMA" id="CRPINEE"/>
<dbReference type="AlphaFoldDB" id="G7I8A2"/>
<reference evidence="8 10" key="2">
    <citation type="journal article" date="2014" name="BMC Genomics">
        <title>An improved genome release (version Mt4.0) for the model legume Medicago truncatula.</title>
        <authorList>
            <person name="Tang H."/>
            <person name="Krishnakumar V."/>
            <person name="Bidwell S."/>
            <person name="Rosen B."/>
            <person name="Chan A."/>
            <person name="Zhou S."/>
            <person name="Gentzbittel L."/>
            <person name="Childs K.L."/>
            <person name="Yandell M."/>
            <person name="Gundlach H."/>
            <person name="Mayer K.F."/>
            <person name="Schwartz D.C."/>
            <person name="Town C.D."/>
        </authorList>
    </citation>
    <scope>GENOME REANNOTATION</scope>
    <source>
        <strain evidence="9 10">cv. Jemalong A17</strain>
    </source>
</reference>
<dbReference type="EMBL" id="CM001217">
    <property type="protein sequence ID" value="AES59134.1"/>
    <property type="molecule type" value="Genomic_DNA"/>
</dbReference>
<dbReference type="PaxDb" id="3880-AES59134"/>
<comment type="subcellular location">
    <subcellularLocation>
        <location evidence="1">Nucleus</location>
    </subcellularLocation>
</comment>
<keyword evidence="3" id="KW-0227">DNA damage</keyword>
<dbReference type="GO" id="GO:0006281">
    <property type="term" value="P:DNA repair"/>
    <property type="evidence" value="ECO:0007669"/>
    <property type="project" value="UniProtKB-KW"/>
</dbReference>